<dbReference type="RefSeq" id="WP_133217531.1">
    <property type="nucleotide sequence ID" value="NZ_NRSG01000037.1"/>
</dbReference>
<dbReference type="InterPro" id="IPR009197">
    <property type="entry name" value="MlrC"/>
</dbReference>
<evidence type="ECO:0000259" key="3">
    <source>
        <dbReference type="Pfam" id="PF07364"/>
    </source>
</evidence>
<evidence type="ECO:0000259" key="2">
    <source>
        <dbReference type="Pfam" id="PF07171"/>
    </source>
</evidence>
<keyword evidence="1" id="KW-0482">Metalloprotease</keyword>
<reference evidence="4 5" key="1">
    <citation type="journal article" date="2020" name="Microorganisms">
        <title>Osmotic Adaptation and Compatible Solute Biosynthesis of Phototrophic Bacteria as Revealed from Genome Analyses.</title>
        <authorList>
            <person name="Imhoff J.F."/>
            <person name="Rahn T."/>
            <person name="Kunzel S."/>
            <person name="Keller A."/>
            <person name="Neulinger S.C."/>
        </authorList>
    </citation>
    <scope>NUCLEOTIDE SEQUENCE [LARGE SCALE GENOMIC DNA]</scope>
    <source>
        <strain evidence="4 5">DSM 15382</strain>
    </source>
</reference>
<proteinExistence type="inferred from homology"/>
<comment type="cofactor">
    <cofactor evidence="1">
        <name>Zn(2+)</name>
        <dbReference type="ChEBI" id="CHEBI:29105"/>
    </cofactor>
    <text evidence="1">Binds 1 zinc ion per subunit.</text>
</comment>
<keyword evidence="1" id="KW-0645">Protease</keyword>
<accession>A0ABS1CUN8</accession>
<dbReference type="Proteomes" id="UP000697995">
    <property type="component" value="Unassembled WGS sequence"/>
</dbReference>
<keyword evidence="1" id="KW-0479">Metal-binding</keyword>
<keyword evidence="1" id="KW-0378">Hydrolase</keyword>
<gene>
    <name evidence="4" type="ORF">CKO45_07530</name>
</gene>
<dbReference type="EMBL" id="NRSG01000037">
    <property type="protein sequence ID" value="MBK1658078.1"/>
    <property type="molecule type" value="Genomic_DNA"/>
</dbReference>
<dbReference type="InterPro" id="IPR015995">
    <property type="entry name" value="MlrC_N"/>
</dbReference>
<comment type="caution">
    <text evidence="4">The sequence shown here is derived from an EMBL/GenBank/DDBJ whole genome shotgun (WGS) entry which is preliminary data.</text>
</comment>
<sequence>MKLFMAGMLTETNTFAPIPTGRDAFLGARFHRRDGSLAPPEFGNIPLIEWRRLAEQAGIAVAEGCCANAQPAGLTVRPVYEAIRAMILDDLRAALPVDMVLLNMHGAMVAEGEDDCEGDVLAAVRDIVGPDVVIGCELDLHCHLTERMRANADLIVTYKEYPHSDIAERARDLFALALRTARREVRPVIAYRDLRMINMWHTPREPVRSLVADMKAAEGRDGILSVSFGHGFPWADVADVGAKMVVIADGDAARAAAAAEAFAERIWAMRAETGKPRETPDQALDAALAAPRGPVVIAETSDNAGGGAASDGTEFLRLLLDRGVRDAAIGIVWDPVAVSLCAEAGLDATLPLRIGGKCGPTSGDPVDVQATVRGLSEDHVQTGLSGGRSLLGPSAWVEAAGIHIILCTIRQQAFHPDGFTGLGCTLHDKRVVVVKSSQHFHAGFAPIAADIRYAATPRGLLAEFAQIPLTKIRTPWWPKVADPWQEGR</sequence>
<dbReference type="Pfam" id="PF07171">
    <property type="entry name" value="MlrC_C"/>
    <property type="match status" value="1"/>
</dbReference>
<evidence type="ECO:0000313" key="4">
    <source>
        <dbReference type="EMBL" id="MBK1658078.1"/>
    </source>
</evidence>
<keyword evidence="5" id="KW-1185">Reference proteome</keyword>
<dbReference type="PIRSF" id="PIRSF012702">
    <property type="entry name" value="UCP012702"/>
    <property type="match status" value="1"/>
</dbReference>
<evidence type="ECO:0000256" key="1">
    <source>
        <dbReference type="PIRNR" id="PIRNR012702"/>
    </source>
</evidence>
<evidence type="ECO:0000313" key="5">
    <source>
        <dbReference type="Proteomes" id="UP000697995"/>
    </source>
</evidence>
<protein>
    <recommendedName>
        <fullName evidence="1">Microcystinase C</fullName>
        <shortName evidence="1">MlrC</shortName>
    </recommendedName>
</protein>
<organism evidence="4 5">
    <name type="scientific">Paracraurococcus ruber</name>
    <dbReference type="NCBI Taxonomy" id="77675"/>
    <lineage>
        <taxon>Bacteria</taxon>
        <taxon>Pseudomonadati</taxon>
        <taxon>Pseudomonadota</taxon>
        <taxon>Alphaproteobacteria</taxon>
        <taxon>Acetobacterales</taxon>
        <taxon>Roseomonadaceae</taxon>
        <taxon>Paracraurococcus</taxon>
    </lineage>
</organism>
<feature type="domain" description="Microcystin LR degradation protein MlrC N-terminal" evidence="3">
    <location>
        <begin position="2"/>
        <end position="287"/>
    </location>
</feature>
<feature type="domain" description="Microcystin LR degradation protein MlrC C-terminal" evidence="2">
    <location>
        <begin position="297"/>
        <end position="470"/>
    </location>
</feature>
<name>A0ABS1CUN8_9PROT</name>
<dbReference type="InterPro" id="IPR010799">
    <property type="entry name" value="MlrC_C"/>
</dbReference>
<dbReference type="Pfam" id="PF07364">
    <property type="entry name" value="DUF1485"/>
    <property type="match status" value="1"/>
</dbReference>
<comment type="function">
    <text evidence="1">Involved in peptidolytic degradation of cyclic heptapeptide hepatotoxin microcystin (MC).</text>
</comment>
<comment type="similarity">
    <text evidence="1">Belongs to the peptidase M81 family.</text>
</comment>